<reference evidence="1" key="1">
    <citation type="journal article" date="2023" name="Nat. Microbiol.">
        <title>Babesia duncani multi-omics identifies virulence factors and drug targets.</title>
        <authorList>
            <person name="Singh P."/>
            <person name="Lonardi S."/>
            <person name="Liang Q."/>
            <person name="Vydyam P."/>
            <person name="Khabirova E."/>
            <person name="Fang T."/>
            <person name="Gihaz S."/>
            <person name="Thekkiniath J."/>
            <person name="Munshi M."/>
            <person name="Abel S."/>
            <person name="Ciampossin L."/>
            <person name="Batugedara G."/>
            <person name="Gupta M."/>
            <person name="Lu X.M."/>
            <person name="Lenz T."/>
            <person name="Chakravarty S."/>
            <person name="Cornillot E."/>
            <person name="Hu Y."/>
            <person name="Ma W."/>
            <person name="Gonzalez L.M."/>
            <person name="Sanchez S."/>
            <person name="Estrada K."/>
            <person name="Sanchez-Flores A."/>
            <person name="Montero E."/>
            <person name="Harb O.S."/>
            <person name="Le Roch K.G."/>
            <person name="Mamoun C.B."/>
        </authorList>
    </citation>
    <scope>NUCLEOTIDE SEQUENCE</scope>
    <source>
        <strain evidence="1">WA1</strain>
    </source>
</reference>
<gene>
    <name evidence="1" type="ORF">BdWA1_001099</name>
</gene>
<dbReference type="GeneID" id="94335397"/>
<comment type="caution">
    <text evidence="1">The sequence shown here is derived from an EMBL/GenBank/DDBJ whole genome shotgun (WGS) entry which is preliminary data.</text>
</comment>
<proteinExistence type="predicted"/>
<evidence type="ECO:0000313" key="2">
    <source>
        <dbReference type="Proteomes" id="UP001214638"/>
    </source>
</evidence>
<accession>A0AAD9PNN5</accession>
<keyword evidence="2" id="KW-1185">Reference proteome</keyword>
<protein>
    <submittedName>
        <fullName evidence="1">Uncharacterized protein</fullName>
    </submittedName>
</protein>
<evidence type="ECO:0000313" key="1">
    <source>
        <dbReference type="EMBL" id="KAK2198094.1"/>
    </source>
</evidence>
<sequence>MGHLHRIKRLEYISSLYKSYILDSFGITRKTPLDKGHACTVFHEHSRLCGKVSRLIDEHINYGQDDSGFTNSYNGLAYILLKNWSLMHQRFKVLLLYKTAKTLGVMHASGYASLLSTSGALGIFLRDFMRFLTCGNRKDFAALNMLVPTEHFGDICRSVAPILARVDGKRDNNKTLDDLYRACNHTSDLVKIMAIIYWLHMSYFPPIDPQTPLGIFKRYQDLPHGNDACKLKDSITMLYYMHFVNHTNAHNELVSALYARVLELTTNSSCNPSPMDVRQLTRILNDHKNEEPHAFARLELIRYLERAQLGWTAS</sequence>
<dbReference type="AlphaFoldDB" id="A0AAD9PNN5"/>
<dbReference type="KEGG" id="bdw:94335397"/>
<name>A0AAD9PNN5_9APIC</name>
<dbReference type="EMBL" id="JALLKP010000001">
    <property type="protein sequence ID" value="KAK2198094.1"/>
    <property type="molecule type" value="Genomic_DNA"/>
</dbReference>
<organism evidence="1 2">
    <name type="scientific">Babesia duncani</name>
    <dbReference type="NCBI Taxonomy" id="323732"/>
    <lineage>
        <taxon>Eukaryota</taxon>
        <taxon>Sar</taxon>
        <taxon>Alveolata</taxon>
        <taxon>Apicomplexa</taxon>
        <taxon>Aconoidasida</taxon>
        <taxon>Piroplasmida</taxon>
        <taxon>Babesiidae</taxon>
        <taxon>Babesia</taxon>
    </lineage>
</organism>
<dbReference type="RefSeq" id="XP_067804936.1">
    <property type="nucleotide sequence ID" value="XM_067946145.1"/>
</dbReference>
<dbReference type="Proteomes" id="UP001214638">
    <property type="component" value="Unassembled WGS sequence"/>
</dbReference>